<organism evidence="1">
    <name type="scientific">Solanum lycopersicum</name>
    <name type="common">Tomato</name>
    <name type="synonym">Lycopersicon esculentum</name>
    <dbReference type="NCBI Taxonomy" id="4081"/>
    <lineage>
        <taxon>Eukaryota</taxon>
        <taxon>Viridiplantae</taxon>
        <taxon>Streptophyta</taxon>
        <taxon>Embryophyta</taxon>
        <taxon>Tracheophyta</taxon>
        <taxon>Spermatophyta</taxon>
        <taxon>Magnoliopsida</taxon>
        <taxon>eudicotyledons</taxon>
        <taxon>Gunneridae</taxon>
        <taxon>Pentapetalae</taxon>
        <taxon>asterids</taxon>
        <taxon>lamiids</taxon>
        <taxon>Solanales</taxon>
        <taxon>Solanaceae</taxon>
        <taxon>Solanoideae</taxon>
        <taxon>Solaneae</taxon>
        <taxon>Solanum</taxon>
        <taxon>Solanum subgen. Lycopersicon</taxon>
    </lineage>
</organism>
<dbReference type="InParanoid" id="A0A3Q7IYS5"/>
<keyword evidence="2" id="KW-1185">Reference proteome</keyword>
<dbReference type="EnsemblPlants" id="Solyc09g059817.1.1">
    <property type="protein sequence ID" value="Solyc09g059817.1.1"/>
    <property type="gene ID" value="Solyc09g059817.1"/>
</dbReference>
<dbReference type="Proteomes" id="UP000004994">
    <property type="component" value="Chromosome 9"/>
</dbReference>
<proteinExistence type="predicted"/>
<reference evidence="1" key="1">
    <citation type="journal article" date="2012" name="Nature">
        <title>The tomato genome sequence provides insights into fleshy fruit evolution.</title>
        <authorList>
            <consortium name="Tomato Genome Consortium"/>
        </authorList>
    </citation>
    <scope>NUCLEOTIDE SEQUENCE [LARGE SCALE GENOMIC DNA]</scope>
    <source>
        <strain evidence="1">cv. Heinz 1706</strain>
    </source>
</reference>
<accession>A0A3Q7IYS5</accession>
<evidence type="ECO:0000313" key="1">
    <source>
        <dbReference type="EnsemblPlants" id="Solyc09g059817.1.1"/>
    </source>
</evidence>
<protein>
    <submittedName>
        <fullName evidence="1">Uncharacterized protein</fullName>
    </submittedName>
</protein>
<dbReference type="Gramene" id="Solyc09g059817.1.1">
    <property type="protein sequence ID" value="Solyc09g059817.1.1"/>
    <property type="gene ID" value="Solyc09g059817.1"/>
</dbReference>
<name>A0A3Q7IYS5_SOLLC</name>
<evidence type="ECO:0000313" key="2">
    <source>
        <dbReference type="Proteomes" id="UP000004994"/>
    </source>
</evidence>
<dbReference type="AlphaFoldDB" id="A0A3Q7IYS5"/>
<sequence>MLIKLSKQKFSLCYLIVMFARSFKDYRGIIEHKEVTNLKLQRYFIKIILEEAKDG</sequence>
<reference evidence="1" key="2">
    <citation type="submission" date="2019-01" db="UniProtKB">
        <authorList>
            <consortium name="EnsemblPlants"/>
        </authorList>
    </citation>
    <scope>IDENTIFICATION</scope>
    <source>
        <strain evidence="1">cv. Heinz 1706</strain>
    </source>
</reference>